<accession>L7F6I5</accession>
<organism evidence="2 3">
    <name type="scientific">Streptomyces turgidiscabies (strain Car8)</name>
    <dbReference type="NCBI Taxonomy" id="698760"/>
    <lineage>
        <taxon>Bacteria</taxon>
        <taxon>Bacillati</taxon>
        <taxon>Actinomycetota</taxon>
        <taxon>Actinomycetes</taxon>
        <taxon>Kitasatosporales</taxon>
        <taxon>Streptomycetaceae</taxon>
        <taxon>Streptomyces</taxon>
    </lineage>
</organism>
<dbReference type="PATRIC" id="fig|698760.3.peg.4307"/>
<proteinExistence type="predicted"/>
<reference evidence="2 3" key="1">
    <citation type="journal article" date="2011" name="Plasmid">
        <title>Streptomyces turgidiscabies Car8 contains a modular pathogenicity island that shares virulence genes with other actinobacterial plant pathogens.</title>
        <authorList>
            <person name="Huguet-Tapia J.C."/>
            <person name="Badger J.H."/>
            <person name="Loria R."/>
            <person name="Pettis G.S."/>
        </authorList>
    </citation>
    <scope>NUCLEOTIDE SEQUENCE [LARGE SCALE GENOMIC DNA]</scope>
    <source>
        <strain evidence="2 3">Car8</strain>
    </source>
</reference>
<name>L7F6I5_STRT8</name>
<evidence type="ECO:0000313" key="2">
    <source>
        <dbReference type="EMBL" id="ELP66907.1"/>
    </source>
</evidence>
<feature type="transmembrane region" description="Helical" evidence="1">
    <location>
        <begin position="82"/>
        <end position="103"/>
    </location>
</feature>
<comment type="caution">
    <text evidence="2">The sequence shown here is derived from an EMBL/GenBank/DDBJ whole genome shotgun (WGS) entry which is preliminary data.</text>
</comment>
<evidence type="ECO:0000256" key="1">
    <source>
        <dbReference type="SAM" id="Phobius"/>
    </source>
</evidence>
<gene>
    <name evidence="2" type="ORF">STRTUCAR8_06197</name>
</gene>
<dbReference type="EMBL" id="AEJB01000320">
    <property type="protein sequence ID" value="ELP66907.1"/>
    <property type="molecule type" value="Genomic_DNA"/>
</dbReference>
<keyword evidence="1" id="KW-0812">Transmembrane</keyword>
<dbReference type="STRING" id="85558.T45_09043"/>
<evidence type="ECO:0000313" key="3">
    <source>
        <dbReference type="Proteomes" id="UP000010931"/>
    </source>
</evidence>
<keyword evidence="3" id="KW-1185">Reference proteome</keyword>
<keyword evidence="1" id="KW-1133">Transmembrane helix</keyword>
<protein>
    <submittedName>
        <fullName evidence="2">Uncharacterized protein</fullName>
    </submittedName>
</protein>
<keyword evidence="1" id="KW-0472">Membrane</keyword>
<dbReference type="Proteomes" id="UP000010931">
    <property type="component" value="Unassembled WGS sequence"/>
</dbReference>
<feature type="transmembrane region" description="Helical" evidence="1">
    <location>
        <begin position="49"/>
        <end position="70"/>
    </location>
</feature>
<dbReference type="AlphaFoldDB" id="L7F6I5"/>
<sequence length="131" mass="14555">MYWLVIALCGVVGTTFLRFAGRSWREGISYAYRMRFVPYPEDFRTGIERAFGMLGVFHWVAALLMATVLLTPGSLTAWEAGLLGMLLVALLTSVALTLSIIWFNRPRFLVAPHMRAQRGTVKARGAGRGSC</sequence>